<sequence>MQQTKSPFGSTRSSGGVLDRVRWIEKTHGSANTNTQPQPRGRLRLPKQFSEPADAEPKSPAATVVGSPSPKFSEGARLSRVEEDATSPVVNEAMASDAKSPVTPATTPVMQEVRPKAALSSDKSAAALSPRKQQPQSYHSMEAPKADFSAQPAPVTKPPMMPTQYGSDDDMELYKHRNSSSSDIEVLDPVRMNGTALADASETDYRSASSLVAAGSKSYKALGGIRSRTRPTRSRRYGKSQANTNGSASVRSNNQSDDEEEQSTRAPPLRSSQSLTNVRADYDGEPEETTSLLSRLASLTANRPKVQDLVSNRSAPKFVKRSHHYNASPFKNDSPAPSFSSTWSRSQKRYK</sequence>
<protein>
    <submittedName>
        <fullName evidence="2">Uncharacterized protein</fullName>
    </submittedName>
</protein>
<dbReference type="EMBL" id="JANBUW010000108">
    <property type="protein sequence ID" value="KAJ2849085.1"/>
    <property type="molecule type" value="Genomic_DNA"/>
</dbReference>
<feature type="compositionally biased region" description="Basic and acidic residues" evidence="1">
    <location>
        <begin position="19"/>
        <end position="28"/>
    </location>
</feature>
<feature type="region of interest" description="Disordered" evidence="1">
    <location>
        <begin position="1"/>
        <end position="351"/>
    </location>
</feature>
<feature type="compositionally biased region" description="Polar residues" evidence="1">
    <location>
        <begin position="29"/>
        <end position="38"/>
    </location>
</feature>
<evidence type="ECO:0000313" key="2">
    <source>
        <dbReference type="EMBL" id="KAJ2849085.1"/>
    </source>
</evidence>
<feature type="compositionally biased region" description="Basic residues" evidence="1">
    <location>
        <begin position="227"/>
        <end position="238"/>
    </location>
</feature>
<comment type="caution">
    <text evidence="2">The sequence shown here is derived from an EMBL/GenBank/DDBJ whole genome shotgun (WGS) entry which is preliminary data.</text>
</comment>
<name>A0A9W8I6G0_9FUNG</name>
<gene>
    <name evidence="2" type="ORF">IWW36_002888</name>
</gene>
<feature type="compositionally biased region" description="Low complexity" evidence="1">
    <location>
        <begin position="116"/>
        <end position="129"/>
    </location>
</feature>
<accession>A0A9W8I6G0</accession>
<proteinExistence type="predicted"/>
<keyword evidence="3" id="KW-1185">Reference proteome</keyword>
<dbReference type="OrthoDB" id="5587759at2759"/>
<dbReference type="Proteomes" id="UP001139887">
    <property type="component" value="Unassembled WGS sequence"/>
</dbReference>
<feature type="compositionally biased region" description="Low complexity" evidence="1">
    <location>
        <begin position="289"/>
        <end position="301"/>
    </location>
</feature>
<feature type="compositionally biased region" description="Polar residues" evidence="1">
    <location>
        <begin position="329"/>
        <end position="345"/>
    </location>
</feature>
<organism evidence="2 3">
    <name type="scientific">Coemansia brasiliensis</name>
    <dbReference type="NCBI Taxonomy" id="2650707"/>
    <lineage>
        <taxon>Eukaryota</taxon>
        <taxon>Fungi</taxon>
        <taxon>Fungi incertae sedis</taxon>
        <taxon>Zoopagomycota</taxon>
        <taxon>Kickxellomycotina</taxon>
        <taxon>Kickxellomycetes</taxon>
        <taxon>Kickxellales</taxon>
        <taxon>Kickxellaceae</taxon>
        <taxon>Coemansia</taxon>
    </lineage>
</organism>
<feature type="compositionally biased region" description="Polar residues" evidence="1">
    <location>
        <begin position="1"/>
        <end position="14"/>
    </location>
</feature>
<feature type="compositionally biased region" description="Polar residues" evidence="1">
    <location>
        <begin position="240"/>
        <end position="255"/>
    </location>
</feature>
<dbReference type="AlphaFoldDB" id="A0A9W8I6G0"/>
<evidence type="ECO:0000256" key="1">
    <source>
        <dbReference type="SAM" id="MobiDB-lite"/>
    </source>
</evidence>
<reference evidence="2" key="1">
    <citation type="submission" date="2022-07" db="EMBL/GenBank/DDBJ databases">
        <title>Phylogenomic reconstructions and comparative analyses of Kickxellomycotina fungi.</title>
        <authorList>
            <person name="Reynolds N.K."/>
            <person name="Stajich J.E."/>
            <person name="Barry K."/>
            <person name="Grigoriev I.V."/>
            <person name="Crous P."/>
            <person name="Smith M.E."/>
        </authorList>
    </citation>
    <scope>NUCLEOTIDE SEQUENCE</scope>
    <source>
        <strain evidence="2">NRRL 1566</strain>
    </source>
</reference>
<evidence type="ECO:0000313" key="3">
    <source>
        <dbReference type="Proteomes" id="UP001139887"/>
    </source>
</evidence>